<dbReference type="Pfam" id="PF10907">
    <property type="entry name" value="DUF2749"/>
    <property type="match status" value="1"/>
</dbReference>
<accession>A0A4S8NTF5</accession>
<organism evidence="3 4">
    <name type="scientific">Peteryoungia ipomoeae</name>
    <dbReference type="NCBI Taxonomy" id="1210932"/>
    <lineage>
        <taxon>Bacteria</taxon>
        <taxon>Pseudomonadati</taxon>
        <taxon>Pseudomonadota</taxon>
        <taxon>Alphaproteobacteria</taxon>
        <taxon>Hyphomicrobiales</taxon>
        <taxon>Rhizobiaceae</taxon>
        <taxon>Peteryoungia</taxon>
    </lineage>
</organism>
<evidence type="ECO:0000256" key="1">
    <source>
        <dbReference type="SAM" id="SignalP"/>
    </source>
</evidence>
<comment type="caution">
    <text evidence="3">The sequence shown here is derived from an EMBL/GenBank/DDBJ whole genome shotgun (WGS) entry which is preliminary data.</text>
</comment>
<dbReference type="OrthoDB" id="8305398at2"/>
<dbReference type="Proteomes" id="UP000308828">
    <property type="component" value="Unassembled WGS sequence"/>
</dbReference>
<evidence type="ECO:0000313" key="4">
    <source>
        <dbReference type="Proteomes" id="UP000308828"/>
    </source>
</evidence>
<dbReference type="InterPro" id="IPR024475">
    <property type="entry name" value="TrbJ/K_C"/>
</dbReference>
<keyword evidence="4" id="KW-1185">Reference proteome</keyword>
<dbReference type="AlphaFoldDB" id="A0A4S8NTF5"/>
<dbReference type="RefSeq" id="WP_136600355.1">
    <property type="nucleotide sequence ID" value="NZ_STGV01000009.1"/>
</dbReference>
<feature type="signal peptide" evidence="1">
    <location>
        <begin position="1"/>
        <end position="23"/>
    </location>
</feature>
<feature type="chain" id="PRO_5020719569" evidence="1">
    <location>
        <begin position="24"/>
        <end position="68"/>
    </location>
</feature>
<evidence type="ECO:0000259" key="2">
    <source>
        <dbReference type="Pfam" id="PF10907"/>
    </source>
</evidence>
<reference evidence="3 4" key="1">
    <citation type="submission" date="2019-04" db="EMBL/GenBank/DDBJ databases">
        <title>Genome sequence of strain shin9-1.</title>
        <authorList>
            <person name="Gao J."/>
            <person name="Sun J."/>
        </authorList>
    </citation>
    <scope>NUCLEOTIDE SEQUENCE [LARGE SCALE GENOMIC DNA]</scope>
    <source>
        <strain evidence="4">shin9-1</strain>
    </source>
</reference>
<protein>
    <submittedName>
        <fullName evidence="3">Entry exclusion protein TrbK</fullName>
    </submittedName>
</protein>
<proteinExistence type="predicted"/>
<name>A0A4S8NTF5_9HYPH</name>
<dbReference type="EMBL" id="STGV01000009">
    <property type="protein sequence ID" value="THV19871.1"/>
    <property type="molecule type" value="Genomic_DNA"/>
</dbReference>
<keyword evidence="1" id="KW-0732">Signal</keyword>
<dbReference type="NCBIfam" id="TIGR04361">
    <property type="entry name" value="TrbK_Ti"/>
    <property type="match status" value="1"/>
</dbReference>
<evidence type="ECO:0000313" key="3">
    <source>
        <dbReference type="EMBL" id="THV19871.1"/>
    </source>
</evidence>
<feature type="domain" description="Type IV conjugative transfer protein TrbJ/K C-terminal" evidence="2">
    <location>
        <begin position="10"/>
        <end position="68"/>
    </location>
</feature>
<sequence>MNIRLKLVTILIVVAALSSAATAVITKFSVIQTTSEMSDEQRSTREKFFGTNGTLQAIEKGQEMRPRW</sequence>
<gene>
    <name evidence="3" type="primary">trbK</name>
    <name evidence="3" type="ORF">FAA97_20055</name>
</gene>
<dbReference type="InterPro" id="IPR020065">
    <property type="entry name" value="Conjugal_tfr_protein_TrbK"/>
</dbReference>